<proteinExistence type="predicted"/>
<evidence type="ECO:0008006" key="4">
    <source>
        <dbReference type="Google" id="ProtNLM"/>
    </source>
</evidence>
<gene>
    <name evidence="2" type="ORF">OVY01_13440</name>
</gene>
<evidence type="ECO:0000256" key="1">
    <source>
        <dbReference type="SAM" id="Phobius"/>
    </source>
</evidence>
<dbReference type="EMBL" id="JAPMXC010000003">
    <property type="protein sequence ID" value="MCY0388222.1"/>
    <property type="molecule type" value="Genomic_DNA"/>
</dbReference>
<feature type="transmembrane region" description="Helical" evidence="1">
    <location>
        <begin position="61"/>
        <end position="82"/>
    </location>
</feature>
<dbReference type="RefSeq" id="WP_267848117.1">
    <property type="nucleotide sequence ID" value="NZ_JAPMXC010000003.1"/>
</dbReference>
<evidence type="ECO:0000313" key="2">
    <source>
        <dbReference type="EMBL" id="MCY0388222.1"/>
    </source>
</evidence>
<name>A0ABT3ZP92_9BURK</name>
<keyword evidence="1" id="KW-0472">Membrane</keyword>
<comment type="caution">
    <text evidence="2">The sequence shown here is derived from an EMBL/GenBank/DDBJ whole genome shotgun (WGS) entry which is preliminary data.</text>
</comment>
<feature type="transmembrane region" description="Helical" evidence="1">
    <location>
        <begin position="29"/>
        <end position="49"/>
    </location>
</feature>
<keyword evidence="1" id="KW-1133">Transmembrane helix</keyword>
<dbReference type="Proteomes" id="UP001082899">
    <property type="component" value="Unassembled WGS sequence"/>
</dbReference>
<keyword evidence="3" id="KW-1185">Reference proteome</keyword>
<keyword evidence="1" id="KW-0812">Transmembrane</keyword>
<protein>
    <recommendedName>
        <fullName evidence="4">GlsB/YeaQ/YmgE family stress response membrane protein</fullName>
    </recommendedName>
</protein>
<accession>A0ABT3ZP92</accession>
<evidence type="ECO:0000313" key="3">
    <source>
        <dbReference type="Proteomes" id="UP001082899"/>
    </source>
</evidence>
<feature type="transmembrane region" description="Helical" evidence="1">
    <location>
        <begin position="6"/>
        <end position="22"/>
    </location>
</feature>
<reference evidence="2" key="1">
    <citation type="submission" date="2022-11" db="EMBL/GenBank/DDBJ databases">
        <title>Robbsia betulipollinis sp. nov., isolated from pollen of birch (Betula pendula).</title>
        <authorList>
            <person name="Shi H."/>
            <person name="Ambika Manirajan B."/>
            <person name="Ratering S."/>
            <person name="Geissler-Plaum R."/>
            <person name="Schnell S."/>
        </authorList>
    </citation>
    <scope>NUCLEOTIDE SEQUENCE</scope>
    <source>
        <strain evidence="2">Bb-Pol-6</strain>
    </source>
</reference>
<sequence>MGWLGTLFVGAVVGIVGLVMQGRWRAPRFWVGVGAAALCALLVKMLGNITGVLVDGASLEWLAAVVAAIAAVAAFGALAMRAPPRPAAYEKRRMKNMRNADE</sequence>
<organism evidence="2 3">
    <name type="scientific">Robbsia betulipollinis</name>
    <dbReference type="NCBI Taxonomy" id="2981849"/>
    <lineage>
        <taxon>Bacteria</taxon>
        <taxon>Pseudomonadati</taxon>
        <taxon>Pseudomonadota</taxon>
        <taxon>Betaproteobacteria</taxon>
        <taxon>Burkholderiales</taxon>
        <taxon>Burkholderiaceae</taxon>
        <taxon>Robbsia</taxon>
    </lineage>
</organism>